<name>A0A0S7BH37_9CHLR</name>
<dbReference type="OrthoDB" id="3400278at2"/>
<proteinExistence type="predicted"/>
<gene>
    <name evidence="2" type="ORF">LARV_00930</name>
</gene>
<accession>A0A0S7BH37</accession>
<dbReference type="AlphaFoldDB" id="A0A0S7BH37"/>
<keyword evidence="1" id="KW-0175">Coiled coil</keyword>
<evidence type="ECO:0000313" key="3">
    <source>
        <dbReference type="Proteomes" id="UP000055060"/>
    </source>
</evidence>
<feature type="coiled-coil region" evidence="1">
    <location>
        <begin position="673"/>
        <end position="707"/>
    </location>
</feature>
<dbReference type="Gene3D" id="3.40.50.1440">
    <property type="entry name" value="Tubulin/FtsZ, GTPase domain"/>
    <property type="match status" value="1"/>
</dbReference>
<dbReference type="EMBL" id="DF967972">
    <property type="protein sequence ID" value="GAP13179.1"/>
    <property type="molecule type" value="Genomic_DNA"/>
</dbReference>
<organism evidence="2">
    <name type="scientific">Longilinea arvoryzae</name>
    <dbReference type="NCBI Taxonomy" id="360412"/>
    <lineage>
        <taxon>Bacteria</taxon>
        <taxon>Bacillati</taxon>
        <taxon>Chloroflexota</taxon>
        <taxon>Anaerolineae</taxon>
        <taxon>Anaerolineales</taxon>
        <taxon>Anaerolineaceae</taxon>
        <taxon>Longilinea</taxon>
    </lineage>
</organism>
<evidence type="ECO:0000313" key="2">
    <source>
        <dbReference type="EMBL" id="GAP13179.1"/>
    </source>
</evidence>
<dbReference type="STRING" id="360412.LARV_00930"/>
<dbReference type="InterPro" id="IPR036525">
    <property type="entry name" value="Tubulin/FtsZ_GTPase_sf"/>
</dbReference>
<dbReference type="Pfam" id="PF13809">
    <property type="entry name" value="Tubulin_2"/>
    <property type="match status" value="1"/>
</dbReference>
<sequence length="1170" mass="130368">MPSTLIIGLGGTGAKTVIHIKKMLMDSRPDGKLPPDVKLLVIDTEKSPTTLTEVGPWMGEYASREQMDLKNIQIHPISEYYALIGPLYDFTPSHIAHWYDSAYFHAHPDARTILNVQTGAGMYRQVGRLALFNHLQNGVNSALYNQLAEIVNGFPAATCRVILTGSLAGGTGAALFIDIAHLVQVIAENNSKSADVVAALVLPEAFEHEEGVEVDASMRARSLAALRELDRFMSVHIPEIGFNMQYTNDPAHYSINKRTKGSPFSLVYLMEKTAPNNQGDIPHPLTAPIDKGIAPMMATWIAKLCDGTINAAYASAKTNINFLRNSEATSGLTTAFVSTFGTYSVVLPLAALVEDWSLRLAEEAVAVLAPAFDPENPILLPDTELPNAPGDTARMEGVGGCNLLRDATELGERHSEQTHSMLVEEIKVRSVKVFSGCFVDEHTTSEETAVLESMNETITYYKKNNMGLLSNPYAGALCPPVLNKNQPVNIRAQQLHDSCETQYARLEGIWKQHLDAMANRQVQGFAEETIKDCENVLNGAGTDKPMDALHRRFGRLPWLIAYIHQRRVDLQSAISVLSDALKGLQATAEDYEHKGWKGGLMGQSDLKTQMVNDDRKQHDYLTIRQEWLVCKRKQVLIDSELKGLRRMLAYLDKLEGDQLEGQLTLYLNMLVGTNKLLQTIRATRKKIEKEREKASSALNQVREVVNEPAWEEEMYRHYCQPDPTMPLALHRILQALQWEAGNIMVNGAPVPRLKLHATGIEVNERNLVLSTDQLQIDQKDNPETLIQKNLTRLSELTRPHFKPAWKELSVVDPFIWRSLNRPGQDANSFGDALIDRCNVMLTPGAAQQANAPTNIYLLAPGTAMANPTSNTFLTTAFAHLLANVPGIQAAVSRVLSHGDCTTLTYFIMRDGIELRQIPAFTNAIIPYLNLDAFSQGSQISRATNHIFRAEKGATQYEIRNNPLLISRVAMLLEDETLLTDYLLAWAFKYLQRTAITNPAGVKVNTLNLVYTEQKNVLSEVRIVACTSLLSDQKAQIYEYYPVEYITAAEAYMLRDKDYNNNPMEPVRTRLHELIESALDDKVKELEPQWKQGIGTAAARAAAEGAMGDLRDEELKQEARKHMYRLLDADLAAWDLGHPIGLGGAPVENKSRDAEDEFIRVLRSRIQLYCK</sequence>
<protein>
    <submittedName>
        <fullName evidence="2">Tubulin like protein</fullName>
    </submittedName>
</protein>
<evidence type="ECO:0000256" key="1">
    <source>
        <dbReference type="SAM" id="Coils"/>
    </source>
</evidence>
<reference evidence="2" key="1">
    <citation type="submission" date="2015-07" db="EMBL/GenBank/DDBJ databases">
        <title>Draft Genome Sequences of Anaerolinea thermolimosa IMO-1, Bellilinea caldifistulae GOMI-1, Leptolinea tardivitalis YMTK-2, Levilinea saccharolytica KIBI-1,Longilinea arvoryzae KOME-1, Previously Described as Members of the Anaerolineaceae (Chloroflexi).</title>
        <authorList>
            <person name="Sekiguchi Y."/>
            <person name="Ohashi A."/>
            <person name="Matsuura N."/>
            <person name="Tourlousse M.D."/>
        </authorList>
    </citation>
    <scope>NUCLEOTIDE SEQUENCE [LARGE SCALE GENOMIC DNA]</scope>
    <source>
        <strain evidence="2">KOME-1</strain>
    </source>
</reference>
<keyword evidence="3" id="KW-1185">Reference proteome</keyword>
<dbReference type="InterPro" id="IPR025904">
    <property type="entry name" value="Tubulin-like"/>
</dbReference>
<dbReference type="RefSeq" id="WP_075072530.1">
    <property type="nucleotide sequence ID" value="NZ_DF967972.1"/>
</dbReference>
<dbReference type="Proteomes" id="UP000055060">
    <property type="component" value="Unassembled WGS sequence"/>
</dbReference>